<dbReference type="PANTHER" id="PTHR46573">
    <property type="entry name" value="WD REPEAT, SAM AND U-BOX DOMAIN-CONTAINING PROTEIN 1"/>
    <property type="match status" value="1"/>
</dbReference>
<organism evidence="3 4">
    <name type="scientific">Chrysochromulina ericina virus CeV-01B</name>
    <dbReference type="NCBI Taxonomy" id="3070830"/>
    <lineage>
        <taxon>Viruses</taxon>
        <taxon>Varidnaviria</taxon>
        <taxon>Bamfordvirae</taxon>
        <taxon>Nucleocytoviricota</taxon>
        <taxon>Megaviricetes</taxon>
        <taxon>Imitervirales</taxon>
        <taxon>Mesomimiviridae</taxon>
        <taxon>Tethysvirus</taxon>
        <taxon>Tethysvirus raunefjordenense</taxon>
    </lineage>
</organism>
<evidence type="ECO:0000313" key="4">
    <source>
        <dbReference type="Proteomes" id="UP000203826"/>
    </source>
</evidence>
<evidence type="ECO:0000256" key="1">
    <source>
        <dbReference type="SAM" id="MobiDB-lite"/>
    </source>
</evidence>
<dbReference type="PROSITE" id="PS51698">
    <property type="entry name" value="U_BOX"/>
    <property type="match status" value="1"/>
</dbReference>
<dbReference type="SMART" id="SM00504">
    <property type="entry name" value="Ubox"/>
    <property type="match status" value="1"/>
</dbReference>
<gene>
    <name evidence="3" type="ORF">ceV_196</name>
</gene>
<dbReference type="InterPro" id="IPR013083">
    <property type="entry name" value="Znf_RING/FYVE/PHD"/>
</dbReference>
<evidence type="ECO:0000259" key="2">
    <source>
        <dbReference type="PROSITE" id="PS51698"/>
    </source>
</evidence>
<dbReference type="Pfam" id="PF04564">
    <property type="entry name" value="U-box"/>
    <property type="match status" value="1"/>
</dbReference>
<keyword evidence="4" id="KW-1185">Reference proteome</keyword>
<feature type="domain" description="U-box" evidence="2">
    <location>
        <begin position="133"/>
        <end position="207"/>
    </location>
</feature>
<feature type="compositionally biased region" description="Pro residues" evidence="1">
    <location>
        <begin position="93"/>
        <end position="113"/>
    </location>
</feature>
<protein>
    <submittedName>
        <fullName evidence="3">Ubox/RING superfamily domain containing protein</fullName>
    </submittedName>
</protein>
<dbReference type="GO" id="GO:0004842">
    <property type="term" value="F:ubiquitin-protein transferase activity"/>
    <property type="evidence" value="ECO:0007669"/>
    <property type="project" value="InterPro"/>
</dbReference>
<sequence>MDYVESMEIAQDLANNIINGDYLISDNHNDITLYLNNNVIMDAILLNLREYYGEGTEADTRYEDFITYNRNILENNNENNNENRIINILTPTTPSPPPFPPLQMGPPPPPPPNVTSLNTSSISASTVSSLPDHVQTIITCPLTLQIMSDPVVDTQGNTYERSAIETWIASQSSPTDPLNRQPISNVLIPNMAIRSLIQLYFPSAGGRRKLTKKKKSKKFRKTKKRYLI</sequence>
<dbReference type="Proteomes" id="UP000203826">
    <property type="component" value="Segment"/>
</dbReference>
<feature type="region of interest" description="Disordered" evidence="1">
    <location>
        <begin position="90"/>
        <end position="113"/>
    </location>
</feature>
<dbReference type="SUPFAM" id="SSF57850">
    <property type="entry name" value="RING/U-box"/>
    <property type="match status" value="1"/>
</dbReference>
<evidence type="ECO:0000313" key="3">
    <source>
        <dbReference type="EMBL" id="ALH23102.1"/>
    </source>
</evidence>
<dbReference type="PANTHER" id="PTHR46573:SF1">
    <property type="entry name" value="WD REPEAT, SAM AND U-BOX DOMAIN-CONTAINING PROTEIN 1"/>
    <property type="match status" value="1"/>
</dbReference>
<dbReference type="GO" id="GO:0016567">
    <property type="term" value="P:protein ubiquitination"/>
    <property type="evidence" value="ECO:0007669"/>
    <property type="project" value="InterPro"/>
</dbReference>
<dbReference type="InterPro" id="IPR052085">
    <property type="entry name" value="WD-SAM-U-box"/>
</dbReference>
<dbReference type="InterPro" id="IPR003613">
    <property type="entry name" value="Ubox_domain"/>
</dbReference>
<dbReference type="CDD" id="cd16655">
    <property type="entry name" value="RING-Ubox_WDSUB1-like"/>
    <property type="match status" value="1"/>
</dbReference>
<dbReference type="EMBL" id="KT820662">
    <property type="protein sequence ID" value="ALH23102.1"/>
    <property type="molecule type" value="Genomic_DNA"/>
</dbReference>
<proteinExistence type="predicted"/>
<dbReference type="Gene3D" id="3.30.40.10">
    <property type="entry name" value="Zinc/RING finger domain, C3HC4 (zinc finger)"/>
    <property type="match status" value="1"/>
</dbReference>
<dbReference type="OrthoDB" id="41152at10239"/>
<name>A0A0N9R0B7_9VIRU</name>
<dbReference type="KEGG" id="vg:26049063"/>
<reference evidence="3 4" key="1">
    <citation type="journal article" date="2015" name="Genome Announc.">
        <title>The 474-Kilobase-Pair Complete Genome Sequence of CeV-01B, a Virus Infecting Haptolina (Chrysochromulina) ericina (Prymnesiophyceae).</title>
        <authorList>
            <person name="Gallot-Lavallee L."/>
            <person name="Pagarete A."/>
            <person name="Legendre M."/>
            <person name="Santini S."/>
            <person name="Sandaa R.A."/>
            <person name="Himmelbauer H."/>
            <person name="Ogata H."/>
            <person name="Bratbak G."/>
            <person name="Claverie J.M."/>
        </authorList>
    </citation>
    <scope>NUCLEOTIDE SEQUENCE [LARGE SCALE GENOMIC DNA]</scope>
    <source>
        <strain evidence="3">CeV-01B</strain>
    </source>
</reference>
<accession>A0A0N9R0B7</accession>